<keyword evidence="3" id="KW-1185">Reference proteome</keyword>
<evidence type="ECO:0000313" key="2">
    <source>
        <dbReference type="EMBL" id="TQL56843.1"/>
    </source>
</evidence>
<organism evidence="2 3">
    <name type="scientific">Oryzihumus leptocrescens</name>
    <dbReference type="NCBI Taxonomy" id="297536"/>
    <lineage>
        <taxon>Bacteria</taxon>
        <taxon>Bacillati</taxon>
        <taxon>Actinomycetota</taxon>
        <taxon>Actinomycetes</taxon>
        <taxon>Micrococcales</taxon>
        <taxon>Intrasporangiaceae</taxon>
        <taxon>Oryzihumus</taxon>
    </lineage>
</organism>
<feature type="region of interest" description="Disordered" evidence="1">
    <location>
        <begin position="1"/>
        <end position="39"/>
    </location>
</feature>
<reference evidence="2 3" key="1">
    <citation type="submission" date="2019-06" db="EMBL/GenBank/DDBJ databases">
        <title>Sequencing the genomes of 1000 actinobacteria strains.</title>
        <authorList>
            <person name="Klenk H.-P."/>
        </authorList>
    </citation>
    <scope>NUCLEOTIDE SEQUENCE [LARGE SCALE GENOMIC DNA]</scope>
    <source>
        <strain evidence="2 3">DSM 18082</strain>
    </source>
</reference>
<dbReference type="AlphaFoldDB" id="A0A542Z921"/>
<dbReference type="EMBL" id="VFOQ01000002">
    <property type="protein sequence ID" value="TQL56843.1"/>
    <property type="molecule type" value="Genomic_DNA"/>
</dbReference>
<evidence type="ECO:0000256" key="1">
    <source>
        <dbReference type="SAM" id="MobiDB-lite"/>
    </source>
</evidence>
<name>A0A542Z921_9MICO</name>
<sequence length="39" mass="4065">MEMPRAVSTSRQPSRASDSTPPSRSRMNTIGATTAVSAA</sequence>
<evidence type="ECO:0000313" key="3">
    <source>
        <dbReference type="Proteomes" id="UP000319514"/>
    </source>
</evidence>
<gene>
    <name evidence="2" type="ORF">FB474_3604</name>
</gene>
<feature type="compositionally biased region" description="Polar residues" evidence="1">
    <location>
        <begin position="7"/>
        <end position="39"/>
    </location>
</feature>
<dbReference type="Proteomes" id="UP000319514">
    <property type="component" value="Unassembled WGS sequence"/>
</dbReference>
<comment type="caution">
    <text evidence="2">The sequence shown here is derived from an EMBL/GenBank/DDBJ whole genome shotgun (WGS) entry which is preliminary data.</text>
</comment>
<proteinExistence type="predicted"/>
<protein>
    <submittedName>
        <fullName evidence="2">Uncharacterized protein</fullName>
    </submittedName>
</protein>
<accession>A0A542Z921</accession>